<reference evidence="2 4" key="1">
    <citation type="journal article" date="2014" name="BMC Genomics">
        <title>Genome sequence of Anopheles sinensis provides insight into genetics basis of mosquito competence for malaria parasites.</title>
        <authorList>
            <person name="Zhou D."/>
            <person name="Zhang D."/>
            <person name="Ding G."/>
            <person name="Shi L."/>
            <person name="Hou Q."/>
            <person name="Ye Y."/>
            <person name="Xu Y."/>
            <person name="Zhou H."/>
            <person name="Xiong C."/>
            <person name="Li S."/>
            <person name="Yu J."/>
            <person name="Hong S."/>
            <person name="Yu X."/>
            <person name="Zou P."/>
            <person name="Chen C."/>
            <person name="Chang X."/>
            <person name="Wang W."/>
            <person name="Lv Y."/>
            <person name="Sun Y."/>
            <person name="Ma L."/>
            <person name="Shen B."/>
            <person name="Zhu C."/>
        </authorList>
    </citation>
    <scope>NUCLEOTIDE SEQUENCE [LARGE SCALE GENOMIC DNA]</scope>
</reference>
<dbReference type="AlphaFoldDB" id="A0A084W1R8"/>
<dbReference type="EMBL" id="KE525269">
    <property type="protein sequence ID" value="KFB44162.1"/>
    <property type="molecule type" value="Genomic_DNA"/>
</dbReference>
<gene>
    <name evidence="2" type="ORF">ZHAS_00012001</name>
</gene>
<dbReference type="EMBL" id="ATLV01019415">
    <property type="status" value="NOT_ANNOTATED_CDS"/>
    <property type="molecule type" value="Genomic_DNA"/>
</dbReference>
<evidence type="ECO:0000313" key="4">
    <source>
        <dbReference type="Proteomes" id="UP000030765"/>
    </source>
</evidence>
<evidence type="ECO:0000313" key="3">
    <source>
        <dbReference type="EnsemblMetazoa" id="ASIC012001-PA"/>
    </source>
</evidence>
<organism evidence="2">
    <name type="scientific">Anopheles sinensis</name>
    <name type="common">Mosquito</name>
    <dbReference type="NCBI Taxonomy" id="74873"/>
    <lineage>
        <taxon>Eukaryota</taxon>
        <taxon>Metazoa</taxon>
        <taxon>Ecdysozoa</taxon>
        <taxon>Arthropoda</taxon>
        <taxon>Hexapoda</taxon>
        <taxon>Insecta</taxon>
        <taxon>Pterygota</taxon>
        <taxon>Neoptera</taxon>
        <taxon>Endopterygota</taxon>
        <taxon>Diptera</taxon>
        <taxon>Nematocera</taxon>
        <taxon>Culicoidea</taxon>
        <taxon>Culicidae</taxon>
        <taxon>Anophelinae</taxon>
        <taxon>Anopheles</taxon>
    </lineage>
</organism>
<evidence type="ECO:0000313" key="2">
    <source>
        <dbReference type="EMBL" id="KFB44162.1"/>
    </source>
</evidence>
<protein>
    <submittedName>
        <fullName evidence="2 3">Uncharacterized protein</fullName>
    </submittedName>
</protein>
<feature type="region of interest" description="Disordered" evidence="1">
    <location>
        <begin position="103"/>
        <end position="132"/>
    </location>
</feature>
<evidence type="ECO:0000256" key="1">
    <source>
        <dbReference type="SAM" id="MobiDB-lite"/>
    </source>
</evidence>
<sequence length="146" mass="16391">MMAGASSFGNVLKLGVNVRDGNHFEGWWFCASSKLRHTFRAAFRTHSEISQSVSISSDITTKNDNPAVDLERGDIKQSQTTTDNHTKVDFLFRMTEPLCSKPRTRAASHPMTVEGKADTRAESYPPPDGLRRVHRRNRSGVIIIEF</sequence>
<dbReference type="EnsemblMetazoa" id="ASIC012001-RA">
    <property type="protein sequence ID" value="ASIC012001-PA"/>
    <property type="gene ID" value="ASIC012001"/>
</dbReference>
<reference evidence="3" key="2">
    <citation type="submission" date="2020-05" db="UniProtKB">
        <authorList>
            <consortium name="EnsemblMetazoa"/>
        </authorList>
    </citation>
    <scope>IDENTIFICATION</scope>
</reference>
<dbReference type="Proteomes" id="UP000030765">
    <property type="component" value="Unassembled WGS sequence"/>
</dbReference>
<keyword evidence="4" id="KW-1185">Reference proteome</keyword>
<name>A0A084W1R8_ANOSI</name>
<dbReference type="VEuPathDB" id="VectorBase:ASIC012001"/>
<accession>A0A084W1R8</accession>
<proteinExistence type="predicted"/>